<accession>A0AAD8YDL1</accession>
<feature type="region of interest" description="Disordered" evidence="1">
    <location>
        <begin position="1"/>
        <end position="30"/>
    </location>
</feature>
<organism evidence="2 3">
    <name type="scientific">Skeletonema marinoi</name>
    <dbReference type="NCBI Taxonomy" id="267567"/>
    <lineage>
        <taxon>Eukaryota</taxon>
        <taxon>Sar</taxon>
        <taxon>Stramenopiles</taxon>
        <taxon>Ochrophyta</taxon>
        <taxon>Bacillariophyta</taxon>
        <taxon>Coscinodiscophyceae</taxon>
        <taxon>Thalassiosirophycidae</taxon>
        <taxon>Thalassiosirales</taxon>
        <taxon>Skeletonemataceae</taxon>
        <taxon>Skeletonema</taxon>
        <taxon>Skeletonema marinoi-dohrnii complex</taxon>
    </lineage>
</organism>
<feature type="compositionally biased region" description="Basic and acidic residues" evidence="1">
    <location>
        <begin position="95"/>
        <end position="104"/>
    </location>
</feature>
<evidence type="ECO:0000256" key="1">
    <source>
        <dbReference type="SAM" id="MobiDB-lite"/>
    </source>
</evidence>
<feature type="compositionally biased region" description="Polar residues" evidence="1">
    <location>
        <begin position="1"/>
        <end position="28"/>
    </location>
</feature>
<dbReference type="AlphaFoldDB" id="A0AAD8YDL1"/>
<evidence type="ECO:0000313" key="3">
    <source>
        <dbReference type="Proteomes" id="UP001224775"/>
    </source>
</evidence>
<comment type="caution">
    <text evidence="2">The sequence shown here is derived from an EMBL/GenBank/DDBJ whole genome shotgun (WGS) entry which is preliminary data.</text>
</comment>
<reference evidence="2" key="1">
    <citation type="submission" date="2023-06" db="EMBL/GenBank/DDBJ databases">
        <title>Survivors Of The Sea: Transcriptome response of Skeletonema marinoi to long-term dormancy.</title>
        <authorList>
            <person name="Pinder M.I.M."/>
            <person name="Kourtchenko O."/>
            <person name="Robertson E.K."/>
            <person name="Larsson T."/>
            <person name="Maumus F."/>
            <person name="Osuna-Cruz C.M."/>
            <person name="Vancaester E."/>
            <person name="Stenow R."/>
            <person name="Vandepoele K."/>
            <person name="Ploug H."/>
            <person name="Bruchert V."/>
            <person name="Godhe A."/>
            <person name="Topel M."/>
        </authorList>
    </citation>
    <scope>NUCLEOTIDE SEQUENCE</scope>
    <source>
        <strain evidence="2">R05AC</strain>
    </source>
</reference>
<feature type="compositionally biased region" description="Basic and acidic residues" evidence="1">
    <location>
        <begin position="204"/>
        <end position="216"/>
    </location>
</feature>
<evidence type="ECO:0000313" key="2">
    <source>
        <dbReference type="EMBL" id="KAK1744293.1"/>
    </source>
</evidence>
<protein>
    <submittedName>
        <fullName evidence="2">Uncharacterized protein</fullName>
    </submittedName>
</protein>
<sequence length="556" mass="61152">MMDPTSPMSAETEQTAPEPKNATSNVASSDVVATRHLRIVLESITADKNLSEEDRKRKIANFGAVLMANAATKAPPVTDEKPEITTPSAAPAYSKLKEDKKMELIRAAVLAQEEKRKKKSIPAKKSEEPEATPAPAPSAAISSPSPQPETKETQQPKSETKKKTATVSKPETKETQQPKSETKKSQQPKSETKKKTATVSKPDTSSRKEKSRETKKTTTSSASVIPLGTISTQQTKSNAKKKKGWLLRKLKGKKDKVEMRGDVDESSRFSERDQAEMLSISEVGSEVTNDTSAYDGYVMGIRSNASDDSDRSIGTFEKDFMNDIIRDQESNYEEEDALSEGTFEQDARAAGALSVLSEGTFEQDARAVEGGSMFVPRQIPQQVMGDMPNMSEATFEQDYRDDEPIGIAGSELSNTSYGSETTFERDMRIKESSKAAHVPTTHIFETPSLESVTTFEKEARGRMEVAAKSRSFHTVDDNYAGPNSEYATSDCSDTFMQDVAQDMHPVEPEPETVWETTAATYPMPKITELQMQLSPETISKTSRGGKFFSKFTCHCA</sequence>
<feature type="region of interest" description="Disordered" evidence="1">
    <location>
        <begin position="70"/>
        <end position="274"/>
    </location>
</feature>
<dbReference type="EMBL" id="JATAAI010000007">
    <property type="protein sequence ID" value="KAK1744293.1"/>
    <property type="molecule type" value="Genomic_DNA"/>
</dbReference>
<name>A0AAD8YDL1_9STRA</name>
<keyword evidence="3" id="KW-1185">Reference proteome</keyword>
<feature type="compositionally biased region" description="Basic and acidic residues" evidence="1">
    <location>
        <begin position="149"/>
        <end position="162"/>
    </location>
</feature>
<feature type="compositionally biased region" description="Basic and acidic residues" evidence="1">
    <location>
        <begin position="255"/>
        <end position="274"/>
    </location>
</feature>
<gene>
    <name evidence="2" type="ORF">QTG54_004826</name>
</gene>
<proteinExistence type="predicted"/>
<dbReference type="Proteomes" id="UP001224775">
    <property type="component" value="Unassembled WGS sequence"/>
</dbReference>
<feature type="compositionally biased region" description="Basic residues" evidence="1">
    <location>
        <begin position="238"/>
        <end position="254"/>
    </location>
</feature>
<feature type="compositionally biased region" description="Basic and acidic residues" evidence="1">
    <location>
        <begin position="170"/>
        <end position="194"/>
    </location>
</feature>
<feature type="compositionally biased region" description="Low complexity" evidence="1">
    <location>
        <begin position="131"/>
        <end position="144"/>
    </location>
</feature>